<dbReference type="EMBL" id="CP030103">
    <property type="protein sequence ID" value="AWX42681.1"/>
    <property type="molecule type" value="Genomic_DNA"/>
</dbReference>
<reference evidence="2" key="1">
    <citation type="submission" date="2018-06" db="EMBL/GenBank/DDBJ databases">
        <title>Complete genome sequences of Mycoplasma anatis, M. anseris and M. cloacale type strains.</title>
        <authorList>
            <person name="Grozner D."/>
            <person name="Forro B."/>
            <person name="Sulyok K.M."/>
            <person name="Marton S."/>
            <person name="Kreizinger Z."/>
            <person name="Banyai K."/>
            <person name="Gyuranecz M."/>
        </authorList>
    </citation>
    <scope>NUCLEOTIDE SEQUENCE [LARGE SCALE GENOMIC DNA]</scope>
    <source>
        <strain evidence="2">NCTC 10199</strain>
    </source>
</reference>
<dbReference type="AlphaFoldDB" id="A0A2Z4LLM6"/>
<evidence type="ECO:0000313" key="2">
    <source>
        <dbReference type="Proteomes" id="UP000249865"/>
    </source>
</evidence>
<gene>
    <name evidence="1" type="ORF">DK849_01150</name>
</gene>
<dbReference type="KEGG" id="mclo:DK849_01150"/>
<dbReference type="Proteomes" id="UP000249865">
    <property type="component" value="Chromosome"/>
</dbReference>
<evidence type="ECO:0000313" key="1">
    <source>
        <dbReference type="EMBL" id="AWX42681.1"/>
    </source>
</evidence>
<sequence length="394" mass="47609">MRNIKFKWFINKIWFFILTFQIFHITDLLYVGLTRKNNFTINNVLIHSLPFFLINLITILVMWLLAYKQPRTYLWANKIQENSISSLNFFIYEKKLSFKTNKDINNLYLSSVEKIWNKKLQKISNERLKNKNIIDVFYVYYIHWISWVNLLINFINFVIIFQFIDKYISKLNDRLSNDLKEMTLIIYITIFIFYMFNILSSSIFFTQEVQDIQKIINNADILNKHANNEQLKDFVLLNAISYIPNTRKSFYSVFKWLEHWPAVIKKIVLLLIEPSNILIDKLFILIEKFKSSNNPNITIHNPSNNLLTLLEKNKFELENKNDKVTIFFKKEKVEYPELFKLIHNERNLQITTNDIYFEKFLNIVLKEIYNSSIEKLNYKIVVENKLDWQAFDYL</sequence>
<protein>
    <submittedName>
        <fullName evidence="1">Uncharacterized protein</fullName>
    </submittedName>
</protein>
<accession>A0A2Z4LLM6</accession>
<name>A0A2Z4LLM6_9BACT</name>
<keyword evidence="2" id="KW-1185">Reference proteome</keyword>
<proteinExistence type="predicted"/>
<organism evidence="1 2">
    <name type="scientific">Metamycoplasma cloacale</name>
    <dbReference type="NCBI Taxonomy" id="92401"/>
    <lineage>
        <taxon>Bacteria</taxon>
        <taxon>Bacillati</taxon>
        <taxon>Mycoplasmatota</taxon>
        <taxon>Mycoplasmoidales</taxon>
        <taxon>Metamycoplasmataceae</taxon>
        <taxon>Metamycoplasma</taxon>
    </lineage>
</organism>